<protein>
    <submittedName>
        <fullName evidence="2">Membrane anchoring protein efr3a</fullName>
    </submittedName>
</protein>
<dbReference type="SUPFAM" id="SSF48371">
    <property type="entry name" value="ARM repeat"/>
    <property type="match status" value="1"/>
</dbReference>
<comment type="similarity">
    <text evidence="1">Belongs to the EFR3 family.</text>
</comment>
<evidence type="ECO:0000313" key="3">
    <source>
        <dbReference type="Proteomes" id="UP000726737"/>
    </source>
</evidence>
<sequence length="966" mass="105285">MTFPSAPSIRSRAASISANSAHGVILDPHLYASTTPPLPPPSSVHHANATHSSLIPTRYVKHASLINNCYPVKPEERGPKSSELSYLIFYTTSKPAKLTKVGSFIERRVARDYRKKRLSDVHCSLEIIRSLILSSGAHINIFSKNVVVILDTLLTDISDFEIVRHCQNVFSCFSAAHDGSTLGIDIEFKTVYDRVVAKFADIATLRGENSNCYRLVGLRALEGVVSSTALYAYDPKAQLSMVLPPLLDCLINSKDGIQVSLEDANETTTASPRHSISTHTAMQLDEFATDDDVTGEGLESLGALFKTPNGANVKLILGLTFTYLDEHCHWWPSSLGVSIIKAILKSILPQFRYMVVNEIIVRIDSVDSTTQDLTQRLQKKTTLISAFEAILNSSLSLIGMPVLEVLNSLLMALTKSLSGSESLSKEGESSQLLVLETLIQDGLVRSIGGLATKIYYTNQVPHIISHIVGKLSFTIRVSPQPSRIEGVPTVEYRKTLLRCLTAVIKASKDHGRQEANIHSTEISSDLLTPCLGLLLDGNLGVRAAFAQALITFLATEDDGQGFDNLTRSAPAASSDLYFRSATHQTLYAYARLPAATPTDMAAIYGILRALFTHFQDDEFMRVTPVLFSLQDWCMQQGSGDSDEGLNMVARKRALATVIVIYFQKAVASYQMSEPLEYLNNIKDSRERESQWTPIYYENQESLTRATGYQWEAPSEPLDPILTHPLAREHLVTLLTTGSDRFRAGADRFGVIYNPESQSSLLTAQSTKDLGLLHLPLAFNAVHLLGHKSERSIDSRIRVSRHLEDWALPKIITQPSPSSSDLSSIGETTELSIDSTQATHEGGSAPGLLTTSASIQSHKTIGVDSLKAALTAAHYTVDTTSDAGSAVAGSESRVPFPSEGAQRIHAHSSLSQNLRAKQQLSGINSSAVSISSNLAGSRPDLADLLNTIQVTVPNNSSHLSLVTPPYH</sequence>
<dbReference type="OrthoDB" id="19232at2759"/>
<reference evidence="2" key="1">
    <citation type="journal article" date="2020" name="Fungal Divers.">
        <title>Resolving the Mortierellaceae phylogeny through synthesis of multi-gene phylogenetics and phylogenomics.</title>
        <authorList>
            <person name="Vandepol N."/>
            <person name="Liber J."/>
            <person name="Desiro A."/>
            <person name="Na H."/>
            <person name="Kennedy M."/>
            <person name="Barry K."/>
            <person name="Grigoriev I.V."/>
            <person name="Miller A.N."/>
            <person name="O'Donnell K."/>
            <person name="Stajich J.E."/>
            <person name="Bonito G."/>
        </authorList>
    </citation>
    <scope>NUCLEOTIDE SEQUENCE</scope>
    <source>
        <strain evidence="2">KOD948</strain>
    </source>
</reference>
<gene>
    <name evidence="2" type="primary">EFR3A</name>
    <name evidence="2" type="ORF">BG011_009534</name>
</gene>
<evidence type="ECO:0000256" key="1">
    <source>
        <dbReference type="ARBA" id="ARBA00010216"/>
    </source>
</evidence>
<dbReference type="PANTHER" id="PTHR47766">
    <property type="entry name" value="PROTEIN EFR3"/>
    <property type="match status" value="1"/>
</dbReference>
<dbReference type="InterPro" id="IPR016024">
    <property type="entry name" value="ARM-type_fold"/>
</dbReference>
<organism evidence="2 3">
    <name type="scientific">Mortierella polycephala</name>
    <dbReference type="NCBI Taxonomy" id="41804"/>
    <lineage>
        <taxon>Eukaryota</taxon>
        <taxon>Fungi</taxon>
        <taxon>Fungi incertae sedis</taxon>
        <taxon>Mucoromycota</taxon>
        <taxon>Mortierellomycotina</taxon>
        <taxon>Mortierellomycetes</taxon>
        <taxon>Mortierellales</taxon>
        <taxon>Mortierellaceae</taxon>
        <taxon>Mortierella</taxon>
    </lineage>
</organism>
<dbReference type="EMBL" id="JAAAJA010000086">
    <property type="protein sequence ID" value="KAG0262938.1"/>
    <property type="molecule type" value="Genomic_DNA"/>
</dbReference>
<dbReference type="PANTHER" id="PTHR47766:SF1">
    <property type="entry name" value="PROTEIN EFR3"/>
    <property type="match status" value="1"/>
</dbReference>
<name>A0A9P6Q8P8_9FUNG</name>
<comment type="caution">
    <text evidence="2">The sequence shown here is derived from an EMBL/GenBank/DDBJ whole genome shotgun (WGS) entry which is preliminary data.</text>
</comment>
<dbReference type="GO" id="GO:0072659">
    <property type="term" value="P:protein localization to plasma membrane"/>
    <property type="evidence" value="ECO:0007669"/>
    <property type="project" value="InterPro"/>
</dbReference>
<keyword evidence="3" id="KW-1185">Reference proteome</keyword>
<proteinExistence type="inferred from homology"/>
<dbReference type="AlphaFoldDB" id="A0A9P6Q8P8"/>
<evidence type="ECO:0000313" key="2">
    <source>
        <dbReference type="EMBL" id="KAG0262938.1"/>
    </source>
</evidence>
<dbReference type="InterPro" id="IPR039786">
    <property type="entry name" value="EFR3"/>
</dbReference>
<dbReference type="Proteomes" id="UP000726737">
    <property type="component" value="Unassembled WGS sequence"/>
</dbReference>
<accession>A0A9P6Q8P8</accession>
<dbReference type="Pfam" id="PF21072">
    <property type="entry name" value="EFR3"/>
    <property type="match status" value="1"/>
</dbReference>
<dbReference type="InterPro" id="IPR049150">
    <property type="entry name" value="EFR3_HEAT-like_rpt"/>
</dbReference>